<dbReference type="EMBL" id="JACHHT010000001">
    <property type="protein sequence ID" value="MBB6520240.1"/>
    <property type="molecule type" value="Genomic_DNA"/>
</dbReference>
<protein>
    <submittedName>
        <fullName evidence="2">Cyclohexyl-isocyanide hydratase</fullName>
        <ecNumber evidence="2">4.2.1.103</ecNumber>
    </submittedName>
</protein>
<name>A0A7X0JRT9_9GAMM</name>
<dbReference type="InterPro" id="IPR029062">
    <property type="entry name" value="Class_I_gatase-like"/>
</dbReference>
<reference evidence="2 3" key="1">
    <citation type="submission" date="2020-08" db="EMBL/GenBank/DDBJ databases">
        <title>Genomic Encyclopedia of Type Strains, Phase IV (KMG-IV): sequencing the most valuable type-strain genomes for metagenomic binning, comparative biology and taxonomic classification.</title>
        <authorList>
            <person name="Goeker M."/>
        </authorList>
    </citation>
    <scope>NUCLEOTIDE SEQUENCE [LARGE SCALE GENOMIC DNA]</scope>
    <source>
        <strain evidence="2 3">DSM 22368</strain>
    </source>
</reference>
<dbReference type="InterPro" id="IPR002818">
    <property type="entry name" value="DJ-1/PfpI"/>
</dbReference>
<dbReference type="EC" id="4.2.1.103" evidence="2"/>
<dbReference type="RefSeq" id="WP_166851814.1">
    <property type="nucleotide sequence ID" value="NZ_JAAONY010000001.1"/>
</dbReference>
<dbReference type="PANTHER" id="PTHR43130:SF2">
    <property type="entry name" value="DJ-1_PFPI DOMAIN-CONTAINING PROTEIN"/>
    <property type="match status" value="1"/>
</dbReference>
<evidence type="ECO:0000313" key="2">
    <source>
        <dbReference type="EMBL" id="MBB6520240.1"/>
    </source>
</evidence>
<gene>
    <name evidence="2" type="ORF">HNR48_000518</name>
</gene>
<dbReference type="Gene3D" id="3.40.50.880">
    <property type="match status" value="1"/>
</dbReference>
<dbReference type="Pfam" id="PF01965">
    <property type="entry name" value="DJ-1_PfpI"/>
    <property type="match status" value="1"/>
</dbReference>
<sequence>MKILMLIYPGMTPLDFLGPLQVWSQWPEAEIQVVWQDHEVVPTDTVAGIMPSHSFDNCFSDPDILFVPGGGLPTLELMENQTVLSFLKDKAQNAQWVTSVCTGSLVLAAAGLLEGKRATTHWAALDALKTMGVEVEKARYVIDDGVASGGGVTAGIDFGLALLENLAGRDVAEAVQLALEYNPQAPFCSGTPEQARPEIVDAVLNRYLSVSQGLQSG</sequence>
<dbReference type="SUPFAM" id="SSF52317">
    <property type="entry name" value="Class I glutamine amidotransferase-like"/>
    <property type="match status" value="1"/>
</dbReference>
<accession>A0A7X0JRT9</accession>
<dbReference type="PANTHER" id="PTHR43130">
    <property type="entry name" value="ARAC-FAMILY TRANSCRIPTIONAL REGULATOR"/>
    <property type="match status" value="1"/>
</dbReference>
<feature type="domain" description="DJ-1/PfpI" evidence="1">
    <location>
        <begin position="1"/>
        <end position="164"/>
    </location>
</feature>
<dbReference type="Proteomes" id="UP000528457">
    <property type="component" value="Unassembled WGS sequence"/>
</dbReference>
<dbReference type="CDD" id="cd03139">
    <property type="entry name" value="GATase1_PfpI_2"/>
    <property type="match status" value="1"/>
</dbReference>
<dbReference type="GO" id="GO:0006355">
    <property type="term" value="P:regulation of DNA-templated transcription"/>
    <property type="evidence" value="ECO:0007669"/>
    <property type="project" value="TreeGrafter"/>
</dbReference>
<dbReference type="AlphaFoldDB" id="A0A7X0JRT9"/>
<evidence type="ECO:0000313" key="3">
    <source>
        <dbReference type="Proteomes" id="UP000528457"/>
    </source>
</evidence>
<proteinExistence type="predicted"/>
<keyword evidence="3" id="KW-1185">Reference proteome</keyword>
<dbReference type="GO" id="GO:0050549">
    <property type="term" value="F:cyclohexyl-isocyanide hydratase activity"/>
    <property type="evidence" value="ECO:0007669"/>
    <property type="project" value="UniProtKB-EC"/>
</dbReference>
<dbReference type="InterPro" id="IPR052158">
    <property type="entry name" value="INH-QAR"/>
</dbReference>
<keyword evidence="2" id="KW-0456">Lyase</keyword>
<comment type="caution">
    <text evidence="2">The sequence shown here is derived from an EMBL/GenBank/DDBJ whole genome shotgun (WGS) entry which is preliminary data.</text>
</comment>
<organism evidence="2 3">
    <name type="scientific">Pseudoteredinibacter isoporae</name>
    <dbReference type="NCBI Taxonomy" id="570281"/>
    <lineage>
        <taxon>Bacteria</taxon>
        <taxon>Pseudomonadati</taxon>
        <taxon>Pseudomonadota</taxon>
        <taxon>Gammaproteobacteria</taxon>
        <taxon>Cellvibrionales</taxon>
        <taxon>Cellvibrionaceae</taxon>
        <taxon>Pseudoteredinibacter</taxon>
    </lineage>
</organism>
<evidence type="ECO:0000259" key="1">
    <source>
        <dbReference type="Pfam" id="PF01965"/>
    </source>
</evidence>
<dbReference type="InParanoid" id="A0A7X0JRT9"/>